<reference evidence="1 2" key="1">
    <citation type="submission" date="2017-12" db="EMBL/GenBank/DDBJ databases">
        <authorList>
            <person name="Paulsen S."/>
            <person name="Gram L.K."/>
        </authorList>
    </citation>
    <scope>NUCLEOTIDE SEQUENCE [LARGE SCALE GENOMIC DNA]</scope>
    <source>
        <strain evidence="1 2">S2897</strain>
    </source>
</reference>
<protein>
    <submittedName>
        <fullName evidence="1">Uncharacterized protein</fullName>
    </submittedName>
</protein>
<gene>
    <name evidence="1" type="ORF">CWC05_03550</name>
</gene>
<proteinExistence type="predicted"/>
<sequence>MKPLSAQQLLAAMRANGHRVFEGELNLNIIGVRASDAQANTFNDMIYVLYQRGGAWQCKAYPATTDPGTYYREHPANVKGTAVLVPGRYSGCWQLGQHQGKYDALVQRGEMTVYRDNNSDAHIDTDTPTESGYFGINCHRANKHTTSKHVGKWSAGCQVLASPEHFSQFMNLCRDSASLYGPSFSYTLLTESETRL</sequence>
<dbReference type="RefSeq" id="WP_138547389.1">
    <property type="nucleotide sequence ID" value="NZ_DJHQ01000006.1"/>
</dbReference>
<name>A0A5S3ZA94_9GAMM</name>
<dbReference type="Proteomes" id="UP000305874">
    <property type="component" value="Unassembled WGS sequence"/>
</dbReference>
<evidence type="ECO:0000313" key="1">
    <source>
        <dbReference type="EMBL" id="TMP88517.1"/>
    </source>
</evidence>
<dbReference type="EMBL" id="PNCG01000002">
    <property type="protein sequence ID" value="TMP88517.1"/>
    <property type="molecule type" value="Genomic_DNA"/>
</dbReference>
<reference evidence="2" key="2">
    <citation type="submission" date="2019-06" db="EMBL/GenBank/DDBJ databases">
        <title>Co-occurence of chitin degradation, pigmentation and bioactivity in marine Pseudoalteromonas.</title>
        <authorList>
            <person name="Sonnenschein E.C."/>
            <person name="Bech P.K."/>
        </authorList>
    </citation>
    <scope>NUCLEOTIDE SEQUENCE [LARGE SCALE GENOMIC DNA]</scope>
    <source>
        <strain evidence="2">S2897</strain>
    </source>
</reference>
<comment type="caution">
    <text evidence="1">The sequence shown here is derived from an EMBL/GenBank/DDBJ whole genome shotgun (WGS) entry which is preliminary data.</text>
</comment>
<evidence type="ECO:0000313" key="2">
    <source>
        <dbReference type="Proteomes" id="UP000305874"/>
    </source>
</evidence>
<organism evidence="1 2">
    <name type="scientific">Pseudoalteromonas ruthenica</name>
    <dbReference type="NCBI Taxonomy" id="151081"/>
    <lineage>
        <taxon>Bacteria</taxon>
        <taxon>Pseudomonadati</taxon>
        <taxon>Pseudomonadota</taxon>
        <taxon>Gammaproteobacteria</taxon>
        <taxon>Alteromonadales</taxon>
        <taxon>Pseudoalteromonadaceae</taxon>
        <taxon>Pseudoalteromonas</taxon>
    </lineage>
</organism>
<dbReference type="AlphaFoldDB" id="A0A5S3ZA94"/>
<accession>A0A5S3ZA94</accession>